<feature type="compositionally biased region" description="Low complexity" evidence="5">
    <location>
        <begin position="312"/>
        <end position="346"/>
    </location>
</feature>
<evidence type="ECO:0000256" key="5">
    <source>
        <dbReference type="SAM" id="MobiDB-lite"/>
    </source>
</evidence>
<dbReference type="Gene3D" id="1.10.510.10">
    <property type="entry name" value="Transferase(Phosphotransferase) domain 1"/>
    <property type="match status" value="1"/>
</dbReference>
<evidence type="ECO:0000259" key="6">
    <source>
        <dbReference type="PROSITE" id="PS50011"/>
    </source>
</evidence>
<dbReference type="InterPro" id="IPR008271">
    <property type="entry name" value="Ser/Thr_kinase_AS"/>
</dbReference>
<dbReference type="InterPro" id="IPR011009">
    <property type="entry name" value="Kinase-like_dom_sf"/>
</dbReference>
<sequence length="377" mass="41941">MEINQVGHTSSKKGNLPFSIHDYYFTTLIGQGGSSLVYLGQNLKFGNQFVAKVMSVEPSEMSECWKIFDAEVSTLSVLDHPHIIRLYDHFREGNKFYMILEYCPGGSLQSQISRSNGLTSAQFRLIGREITEALAYCHEKGIAHRDIKTQNILLDMSGHSHLADFGLSLKTQKGQLYLSNGGSFEFTAPEIFTKKPHDPLAGDAWALGVVFAIMASGSSPWKYESLGDLKIIASQAQIQYKKPIPDIIDDLIRQLITINPSERLTMKQVLEHPAFKFPVSLKNKIHVKQYSNSISNAFPVLKWNNINRTNHGSSNSSNLSFGSDQDSSSQDNTSTIHSASSAAIHSNQKSRVRQRLLSKNWNSTGPYNGGNDVLEID</sequence>
<dbReference type="EMBL" id="JAPFFF010000037">
    <property type="protein sequence ID" value="KAK8842741.1"/>
    <property type="molecule type" value="Genomic_DNA"/>
</dbReference>
<dbReference type="Proteomes" id="UP001470230">
    <property type="component" value="Unassembled WGS sequence"/>
</dbReference>
<accession>A0ABR2H9A8</accession>
<comment type="caution">
    <text evidence="7">The sequence shown here is derived from an EMBL/GenBank/DDBJ whole genome shotgun (WGS) entry which is preliminary data.</text>
</comment>
<name>A0ABR2H9A8_9EUKA</name>
<feature type="compositionally biased region" description="Polar residues" evidence="5">
    <location>
        <begin position="357"/>
        <end position="366"/>
    </location>
</feature>
<evidence type="ECO:0000256" key="3">
    <source>
        <dbReference type="PROSITE-ProRule" id="PRU10141"/>
    </source>
</evidence>
<feature type="domain" description="Protein kinase" evidence="6">
    <location>
        <begin position="23"/>
        <end position="275"/>
    </location>
</feature>
<reference evidence="7 8" key="1">
    <citation type="submission" date="2024-04" db="EMBL/GenBank/DDBJ databases">
        <title>Tritrichomonas musculus Genome.</title>
        <authorList>
            <person name="Alves-Ferreira E."/>
            <person name="Grigg M."/>
            <person name="Lorenzi H."/>
            <person name="Galac M."/>
        </authorList>
    </citation>
    <scope>NUCLEOTIDE SEQUENCE [LARGE SCALE GENOMIC DNA]</scope>
    <source>
        <strain evidence="7 8">EAF2021</strain>
    </source>
</reference>
<proteinExistence type="inferred from homology"/>
<dbReference type="InterPro" id="IPR000719">
    <property type="entry name" value="Prot_kinase_dom"/>
</dbReference>
<evidence type="ECO:0000313" key="8">
    <source>
        <dbReference type="Proteomes" id="UP001470230"/>
    </source>
</evidence>
<dbReference type="SUPFAM" id="SSF56112">
    <property type="entry name" value="Protein kinase-like (PK-like)"/>
    <property type="match status" value="1"/>
</dbReference>
<protein>
    <recommendedName>
        <fullName evidence="6">Protein kinase domain-containing protein</fullName>
    </recommendedName>
</protein>
<dbReference type="PROSITE" id="PS00108">
    <property type="entry name" value="PROTEIN_KINASE_ST"/>
    <property type="match status" value="1"/>
</dbReference>
<keyword evidence="4" id="KW-0723">Serine/threonine-protein kinase</keyword>
<keyword evidence="2 3" id="KW-0067">ATP-binding</keyword>
<gene>
    <name evidence="7" type="ORF">M9Y10_025604</name>
</gene>
<dbReference type="Pfam" id="PF00069">
    <property type="entry name" value="Pkinase"/>
    <property type="match status" value="1"/>
</dbReference>
<comment type="similarity">
    <text evidence="4">Belongs to the protein kinase superfamily.</text>
</comment>
<evidence type="ECO:0000256" key="4">
    <source>
        <dbReference type="RuleBase" id="RU000304"/>
    </source>
</evidence>
<dbReference type="PANTHER" id="PTHR24362">
    <property type="entry name" value="SERINE/THREONINE-PROTEIN KINASE NEK"/>
    <property type="match status" value="1"/>
</dbReference>
<dbReference type="SMART" id="SM00220">
    <property type="entry name" value="S_TKc"/>
    <property type="match status" value="1"/>
</dbReference>
<dbReference type="InterPro" id="IPR017441">
    <property type="entry name" value="Protein_kinase_ATP_BS"/>
</dbReference>
<organism evidence="7 8">
    <name type="scientific">Tritrichomonas musculus</name>
    <dbReference type="NCBI Taxonomy" id="1915356"/>
    <lineage>
        <taxon>Eukaryota</taxon>
        <taxon>Metamonada</taxon>
        <taxon>Parabasalia</taxon>
        <taxon>Tritrichomonadida</taxon>
        <taxon>Tritrichomonadidae</taxon>
        <taxon>Tritrichomonas</taxon>
    </lineage>
</organism>
<keyword evidence="4" id="KW-0418">Kinase</keyword>
<dbReference type="PANTHER" id="PTHR24362:SF309">
    <property type="entry name" value="PROTEIN KINASE DOMAIN-CONTAINING PROTEIN"/>
    <property type="match status" value="1"/>
</dbReference>
<evidence type="ECO:0000313" key="7">
    <source>
        <dbReference type="EMBL" id="KAK8842741.1"/>
    </source>
</evidence>
<evidence type="ECO:0000256" key="1">
    <source>
        <dbReference type="ARBA" id="ARBA00022741"/>
    </source>
</evidence>
<dbReference type="PROSITE" id="PS00107">
    <property type="entry name" value="PROTEIN_KINASE_ATP"/>
    <property type="match status" value="1"/>
</dbReference>
<evidence type="ECO:0000256" key="2">
    <source>
        <dbReference type="ARBA" id="ARBA00022840"/>
    </source>
</evidence>
<keyword evidence="8" id="KW-1185">Reference proteome</keyword>
<feature type="region of interest" description="Disordered" evidence="5">
    <location>
        <begin position="312"/>
        <end position="377"/>
    </location>
</feature>
<keyword evidence="1 3" id="KW-0547">Nucleotide-binding</keyword>
<keyword evidence="4" id="KW-0808">Transferase</keyword>
<dbReference type="PROSITE" id="PS50011">
    <property type="entry name" value="PROTEIN_KINASE_DOM"/>
    <property type="match status" value="1"/>
</dbReference>
<feature type="binding site" evidence="3">
    <location>
        <position position="52"/>
    </location>
    <ligand>
        <name>ATP</name>
        <dbReference type="ChEBI" id="CHEBI:30616"/>
    </ligand>
</feature>